<organism evidence="2 3">
    <name type="scientific">Aquimonas voraii</name>
    <dbReference type="NCBI Taxonomy" id="265719"/>
    <lineage>
        <taxon>Bacteria</taxon>
        <taxon>Pseudomonadati</taxon>
        <taxon>Pseudomonadota</taxon>
        <taxon>Gammaproteobacteria</taxon>
        <taxon>Lysobacterales</taxon>
        <taxon>Lysobacteraceae</taxon>
        <taxon>Aquimonas</taxon>
    </lineage>
</organism>
<dbReference type="Proteomes" id="UP000199603">
    <property type="component" value="Unassembled WGS sequence"/>
</dbReference>
<name>A0A1G6S851_9GAMM</name>
<accession>A0A1G6S851</accession>
<protein>
    <submittedName>
        <fullName evidence="2">Uncharacterized protein</fullName>
    </submittedName>
</protein>
<dbReference type="STRING" id="265719.SAMN04488509_101356"/>
<evidence type="ECO:0000256" key="1">
    <source>
        <dbReference type="SAM" id="SignalP"/>
    </source>
</evidence>
<sequence length="385" mass="41445">MTSIPRSLACLALLLPALASAQLPPGISGAWYNPEQSGHGLSVQILEDQRALAFWYVYDAEGNPVHLYLDGRIEGRRIEATAYAPRGMRFGSFRDTDLRMPVWGEVALDFSSCDRGLLQWDSDQPGYGSGSSEIHRLTHIAGLDCELGDAAQSAFALFTGIEQSAASGVRPTAYAALDENQTLWMLTPLATRADAVPGRSFVGDPGAVTRARIKQDSGLEFSRYASDWIFGRANALQPMRAEGSFDTEGGSLSFSFDAGRGSSLSLSPSTQQAVAPLTTGLLAGRWPVPMRGQFFDTVGELDIGGEGELCLRVGLFELEAGCRLQGRLRVASANPGFVEFELEDLEFPAQAAYRGRGWVQREGGLQRLVLVGDNGATGFGLIGRR</sequence>
<dbReference type="AlphaFoldDB" id="A0A1G6S851"/>
<evidence type="ECO:0000313" key="3">
    <source>
        <dbReference type="Proteomes" id="UP000199603"/>
    </source>
</evidence>
<evidence type="ECO:0000313" key="2">
    <source>
        <dbReference type="EMBL" id="SDD12834.1"/>
    </source>
</evidence>
<feature type="chain" id="PRO_5011466219" evidence="1">
    <location>
        <begin position="22"/>
        <end position="385"/>
    </location>
</feature>
<reference evidence="2 3" key="1">
    <citation type="submission" date="2016-10" db="EMBL/GenBank/DDBJ databases">
        <authorList>
            <person name="de Groot N.N."/>
        </authorList>
    </citation>
    <scope>NUCLEOTIDE SEQUENCE [LARGE SCALE GENOMIC DNA]</scope>
    <source>
        <strain evidence="2 3">DSM 16957</strain>
    </source>
</reference>
<gene>
    <name evidence="2" type="ORF">SAMN04488509_101356</name>
</gene>
<keyword evidence="1" id="KW-0732">Signal</keyword>
<dbReference type="EMBL" id="FNAG01000001">
    <property type="protein sequence ID" value="SDD12834.1"/>
    <property type="molecule type" value="Genomic_DNA"/>
</dbReference>
<dbReference type="OrthoDB" id="5959861at2"/>
<proteinExistence type="predicted"/>
<feature type="signal peptide" evidence="1">
    <location>
        <begin position="1"/>
        <end position="21"/>
    </location>
</feature>
<dbReference type="RefSeq" id="WP_143006518.1">
    <property type="nucleotide sequence ID" value="NZ_FNAG01000001.1"/>
</dbReference>
<keyword evidence="3" id="KW-1185">Reference proteome</keyword>